<dbReference type="OrthoDB" id="9775805at2"/>
<evidence type="ECO:0000256" key="1">
    <source>
        <dbReference type="ARBA" id="ARBA00008366"/>
    </source>
</evidence>
<evidence type="ECO:0000256" key="3">
    <source>
        <dbReference type="ARBA" id="ARBA00022643"/>
    </source>
</evidence>
<feature type="domain" description="Nitroreductase" evidence="6">
    <location>
        <begin position="13"/>
        <end position="166"/>
    </location>
</feature>
<protein>
    <submittedName>
        <fullName evidence="7">Oxygen-insensitive NADPH nitroreductase</fullName>
    </submittedName>
</protein>
<keyword evidence="2 5" id="KW-0285">Flavoprotein</keyword>
<dbReference type="Proteomes" id="UP000262939">
    <property type="component" value="Unassembled WGS sequence"/>
</dbReference>
<dbReference type="EMBL" id="QVTD01000003">
    <property type="protein sequence ID" value="RFU66015.1"/>
    <property type="molecule type" value="Genomic_DNA"/>
</dbReference>
<evidence type="ECO:0000256" key="5">
    <source>
        <dbReference type="PIRNR" id="PIRNR005426"/>
    </source>
</evidence>
<dbReference type="PANTHER" id="PTHR43425">
    <property type="entry name" value="OXYGEN-INSENSITIVE NADPH NITROREDUCTASE"/>
    <property type="match status" value="1"/>
</dbReference>
<proteinExistence type="inferred from homology"/>
<evidence type="ECO:0000256" key="2">
    <source>
        <dbReference type="ARBA" id="ARBA00022630"/>
    </source>
</evidence>
<dbReference type="NCBIfam" id="NF008033">
    <property type="entry name" value="PRK10765.1"/>
    <property type="match status" value="1"/>
</dbReference>
<accession>A0A372LI78</accession>
<dbReference type="Pfam" id="PF00881">
    <property type="entry name" value="Nitroreductase"/>
    <property type="match status" value="1"/>
</dbReference>
<keyword evidence="4 5" id="KW-0560">Oxidoreductase</keyword>
<dbReference type="PIRSF" id="PIRSF005426">
    <property type="entry name" value="Frp"/>
    <property type="match status" value="1"/>
</dbReference>
<sequence length="249" mass="28204">MNDKYESALDLLKGHTSIRKYKQEDISMDMLKELLNSAQHAASSNFVQAYSVICVTDKEKKDLIGKLSKNEPQINSAPVLLLFCADMKRLEYTCLKNGVDIQHDSVESFIVSVVDTALLAQNFVVAAESQNFGICYIGGVRNNPEEISNAVGLPDKTFPLFGMTVGIPDEQQLVKPRLPVEAILHENHYDEEKYQSIIAEYDLTLTDYYKNRLSNNKETNWSKTMSAFLSEPRRTHMKSFLASRGFHLK</sequence>
<gene>
    <name evidence="7" type="ORF">D0466_02525</name>
</gene>
<dbReference type="InterPro" id="IPR000415">
    <property type="entry name" value="Nitroreductase-like"/>
</dbReference>
<dbReference type="AlphaFoldDB" id="A0A372LI78"/>
<keyword evidence="5" id="KW-0521">NADP</keyword>
<keyword evidence="3 5" id="KW-0288">FMN</keyword>
<comment type="similarity">
    <text evidence="1 5">Belongs to the flavin oxidoreductase frp family.</text>
</comment>
<dbReference type="GO" id="GO:0016491">
    <property type="term" value="F:oxidoreductase activity"/>
    <property type="evidence" value="ECO:0007669"/>
    <property type="project" value="UniProtKB-UniRule"/>
</dbReference>
<reference evidence="7 8" key="1">
    <citation type="submission" date="2018-08" db="EMBL/GenBank/DDBJ databases">
        <title>Bacillus chawlae sp. nov., Bacillus glennii sp. nov., and Bacillus saganii sp. nov. Isolated from the Vehicle Assembly Building at Kennedy Space Center where the Viking Spacecraft were Assembled.</title>
        <authorList>
            <person name="Seuylemezian A."/>
            <person name="Vaishampayan P."/>
        </authorList>
    </citation>
    <scope>NUCLEOTIDE SEQUENCE [LARGE SCALE GENOMIC DNA]</scope>
    <source>
        <strain evidence="7 8">V44-8</strain>
    </source>
</reference>
<dbReference type="CDD" id="cd02146">
    <property type="entry name" value="NfsA-like"/>
    <property type="match status" value="1"/>
</dbReference>
<evidence type="ECO:0000313" key="8">
    <source>
        <dbReference type="Proteomes" id="UP000262939"/>
    </source>
</evidence>
<dbReference type="SUPFAM" id="SSF55469">
    <property type="entry name" value="FMN-dependent nitroreductase-like"/>
    <property type="match status" value="1"/>
</dbReference>
<evidence type="ECO:0000256" key="4">
    <source>
        <dbReference type="ARBA" id="ARBA00023002"/>
    </source>
</evidence>
<comment type="caution">
    <text evidence="7">The sequence shown here is derived from an EMBL/GenBank/DDBJ whole genome shotgun (WGS) entry which is preliminary data.</text>
</comment>
<evidence type="ECO:0000313" key="7">
    <source>
        <dbReference type="EMBL" id="RFU66015.1"/>
    </source>
</evidence>
<dbReference type="InterPro" id="IPR029479">
    <property type="entry name" value="Nitroreductase"/>
</dbReference>
<evidence type="ECO:0000259" key="6">
    <source>
        <dbReference type="Pfam" id="PF00881"/>
    </source>
</evidence>
<dbReference type="Gene3D" id="3.40.109.10">
    <property type="entry name" value="NADH Oxidase"/>
    <property type="match status" value="1"/>
</dbReference>
<dbReference type="InterPro" id="IPR016446">
    <property type="entry name" value="Flavin_OxRdtase_Frp"/>
</dbReference>
<keyword evidence="8" id="KW-1185">Reference proteome</keyword>
<dbReference type="PANTHER" id="PTHR43425:SF3">
    <property type="entry name" value="NADPH-DEPENDENT OXIDOREDUCTASE"/>
    <property type="match status" value="1"/>
</dbReference>
<organism evidence="7 8">
    <name type="scientific">Peribacillus glennii</name>
    <dbReference type="NCBI Taxonomy" id="2303991"/>
    <lineage>
        <taxon>Bacteria</taxon>
        <taxon>Bacillati</taxon>
        <taxon>Bacillota</taxon>
        <taxon>Bacilli</taxon>
        <taxon>Bacillales</taxon>
        <taxon>Bacillaceae</taxon>
        <taxon>Peribacillus</taxon>
    </lineage>
</organism>
<name>A0A372LI78_9BACI</name>